<reference evidence="9 10" key="1">
    <citation type="journal article" date="2013" name="Mar. Genomics">
        <title>Expression of sulfatases in Rhodopirellula baltica and the diversity of sulfatases in the genus Rhodopirellula.</title>
        <authorList>
            <person name="Wegner C.E."/>
            <person name="Richter-Heitmann T."/>
            <person name="Klindworth A."/>
            <person name="Klockow C."/>
            <person name="Richter M."/>
            <person name="Achstetter T."/>
            <person name="Glockner F.O."/>
            <person name="Harder J."/>
        </authorList>
    </citation>
    <scope>NUCLEOTIDE SEQUENCE [LARGE SCALE GENOMIC DNA]</scope>
    <source>
        <strain evidence="9 10">WH47</strain>
    </source>
</reference>
<protein>
    <submittedName>
        <fullName evidence="9">Iduronate-2-sulfatase</fullName>
    </submittedName>
</protein>
<dbReference type="PANTHER" id="PTHR45953:SF1">
    <property type="entry name" value="IDURONATE 2-SULFATASE"/>
    <property type="match status" value="1"/>
</dbReference>
<keyword evidence="4" id="KW-0732">Signal</keyword>
<evidence type="ECO:0000256" key="7">
    <source>
        <dbReference type="SAM" id="MobiDB-lite"/>
    </source>
</evidence>
<dbReference type="CDD" id="cd16030">
    <property type="entry name" value="iduronate-2-sulfatase"/>
    <property type="match status" value="1"/>
</dbReference>
<evidence type="ECO:0000256" key="1">
    <source>
        <dbReference type="ARBA" id="ARBA00001913"/>
    </source>
</evidence>
<dbReference type="AlphaFoldDB" id="F2AMK7"/>
<organism evidence="9 10">
    <name type="scientific">Rhodopirellula baltica WH47</name>
    <dbReference type="NCBI Taxonomy" id="991778"/>
    <lineage>
        <taxon>Bacteria</taxon>
        <taxon>Pseudomonadati</taxon>
        <taxon>Planctomycetota</taxon>
        <taxon>Planctomycetia</taxon>
        <taxon>Pirellulales</taxon>
        <taxon>Pirellulaceae</taxon>
        <taxon>Rhodopirellula</taxon>
    </lineage>
</organism>
<evidence type="ECO:0000256" key="6">
    <source>
        <dbReference type="ARBA" id="ARBA00022837"/>
    </source>
</evidence>
<dbReference type="SUPFAM" id="SSF53649">
    <property type="entry name" value="Alkaline phosphatase-like"/>
    <property type="match status" value="1"/>
</dbReference>
<dbReference type="InterPro" id="IPR000917">
    <property type="entry name" value="Sulfatase_N"/>
</dbReference>
<dbReference type="Gene3D" id="3.40.720.10">
    <property type="entry name" value="Alkaline Phosphatase, subunit A"/>
    <property type="match status" value="1"/>
</dbReference>
<evidence type="ECO:0000256" key="4">
    <source>
        <dbReference type="ARBA" id="ARBA00022729"/>
    </source>
</evidence>
<evidence type="ECO:0000313" key="10">
    <source>
        <dbReference type="Proteomes" id="UP000006222"/>
    </source>
</evidence>
<feature type="region of interest" description="Disordered" evidence="7">
    <location>
        <begin position="523"/>
        <end position="543"/>
    </location>
</feature>
<dbReference type="GO" id="GO:0004423">
    <property type="term" value="F:iduronate-2-sulfatase activity"/>
    <property type="evidence" value="ECO:0007669"/>
    <property type="project" value="InterPro"/>
</dbReference>
<sequence length="582" mass="65700">MKRLHVSAILSFMIAASFPIECWSEQRPNVLFIAVDDLRPSIGCYGDPHAITPNIDRLASRSVQFNRAYCQVAVCNPSRASLMTGLRPDNLGVWTLPIHFREAMPEAVTIPQWFRRYGYTAVSHGKIYHNPTPDPQSWSEPIRELPRLPAFYPDGTREQMKKVDNELPDRDWRKNNLRGPSTAAPELADDQLLDGARTNLAIEDLRRLGKSDAPFFLAMGYIRPHLAWVAPKKYWDMHDPSKLPVRTDEQIPKNSPPYAMHNNSEMTHYVDRMNLPKPWDDDTVPTEDARHLMHAYYACVSYIDAQIGRLLSALKEEGSADNTIVVLWSDHGWKLGEHRGWGKMTNYEIDARVPLLITGPGVKCLGQQTDQLAELLDLFPTLCEMAGIDVPDFVDGSSLVPILNDVDAKVHDGAVNQYYRRHEGRQYMGYSIRTSDYRLVEWRDFSSGEVTAKELYDHRNDDSENESIVDSTEPKVIDELTSLLLETHPRKSLVMTPTIHSKPQSDGASGTISFENHTEGLVKVHPIASAGRRGRSRRLQAGDKRTIRAKIGSVFVVESHDGTIHQIHSLSGPTETVSIQPE</sequence>
<accession>F2AMK7</accession>
<evidence type="ECO:0000313" key="9">
    <source>
        <dbReference type="EMBL" id="EGF29119.1"/>
    </source>
</evidence>
<comment type="similarity">
    <text evidence="2">Belongs to the sulfatase family.</text>
</comment>
<dbReference type="PANTHER" id="PTHR45953">
    <property type="entry name" value="IDURONATE 2-SULFATASE"/>
    <property type="match status" value="1"/>
</dbReference>
<name>F2AMK7_RHOBT</name>
<dbReference type="GO" id="GO:0005737">
    <property type="term" value="C:cytoplasm"/>
    <property type="evidence" value="ECO:0007669"/>
    <property type="project" value="TreeGrafter"/>
</dbReference>
<dbReference type="InterPro" id="IPR035874">
    <property type="entry name" value="IDS"/>
</dbReference>
<comment type="cofactor">
    <cofactor evidence="1">
        <name>Ca(2+)</name>
        <dbReference type="ChEBI" id="CHEBI:29108"/>
    </cofactor>
</comment>
<evidence type="ECO:0000256" key="3">
    <source>
        <dbReference type="ARBA" id="ARBA00022723"/>
    </source>
</evidence>
<dbReference type="RefSeq" id="WP_007324874.1">
    <property type="nucleotide sequence ID" value="NZ_AFAR01000054.1"/>
</dbReference>
<dbReference type="EMBL" id="AFAR01000054">
    <property type="protein sequence ID" value="EGF29119.1"/>
    <property type="molecule type" value="Genomic_DNA"/>
</dbReference>
<gene>
    <name evidence="9" type="ORF">RBWH47_05521</name>
</gene>
<dbReference type="Pfam" id="PF00884">
    <property type="entry name" value="Sulfatase"/>
    <property type="match status" value="1"/>
</dbReference>
<dbReference type="Proteomes" id="UP000006222">
    <property type="component" value="Unassembled WGS sequence"/>
</dbReference>
<comment type="caution">
    <text evidence="9">The sequence shown here is derived from an EMBL/GenBank/DDBJ whole genome shotgun (WGS) entry which is preliminary data.</text>
</comment>
<keyword evidence="5" id="KW-0378">Hydrolase</keyword>
<proteinExistence type="inferred from homology"/>
<dbReference type="InterPro" id="IPR017850">
    <property type="entry name" value="Alkaline_phosphatase_core_sf"/>
</dbReference>
<dbReference type="PATRIC" id="fig|991778.3.peg.958"/>
<evidence type="ECO:0000256" key="5">
    <source>
        <dbReference type="ARBA" id="ARBA00022801"/>
    </source>
</evidence>
<feature type="domain" description="Sulfatase N-terminal" evidence="8">
    <location>
        <begin position="28"/>
        <end position="388"/>
    </location>
</feature>
<keyword evidence="6" id="KW-0106">Calcium</keyword>
<evidence type="ECO:0000259" key="8">
    <source>
        <dbReference type="Pfam" id="PF00884"/>
    </source>
</evidence>
<keyword evidence="3" id="KW-0479">Metal-binding</keyword>
<dbReference type="GO" id="GO:0046872">
    <property type="term" value="F:metal ion binding"/>
    <property type="evidence" value="ECO:0007669"/>
    <property type="project" value="UniProtKB-KW"/>
</dbReference>
<evidence type="ECO:0000256" key="2">
    <source>
        <dbReference type="ARBA" id="ARBA00008779"/>
    </source>
</evidence>